<comment type="caution">
    <text evidence="2">The sequence shown here is derived from an EMBL/GenBank/DDBJ whole genome shotgun (WGS) entry which is preliminary data.</text>
</comment>
<dbReference type="EMBL" id="BART01034146">
    <property type="protein sequence ID" value="GAH14985.1"/>
    <property type="molecule type" value="Genomic_DNA"/>
</dbReference>
<dbReference type="Gene3D" id="3.40.50.150">
    <property type="entry name" value="Vaccinia Virus protein VP39"/>
    <property type="match status" value="1"/>
</dbReference>
<dbReference type="GO" id="GO:0003676">
    <property type="term" value="F:nucleic acid binding"/>
    <property type="evidence" value="ECO:0007669"/>
    <property type="project" value="InterPro"/>
</dbReference>
<accession>X1E3M9</accession>
<dbReference type="InterPro" id="IPR002052">
    <property type="entry name" value="DNA_methylase_N6_adenine_CS"/>
</dbReference>
<dbReference type="CDD" id="cd02440">
    <property type="entry name" value="AdoMet_MTases"/>
    <property type="match status" value="1"/>
</dbReference>
<dbReference type="Pfam" id="PF05175">
    <property type="entry name" value="MTS"/>
    <property type="match status" value="1"/>
</dbReference>
<name>X1E3M9_9ZZZZ</name>
<dbReference type="PROSITE" id="PS00092">
    <property type="entry name" value="N6_MTASE"/>
    <property type="match status" value="1"/>
</dbReference>
<dbReference type="AlphaFoldDB" id="X1E3M9"/>
<evidence type="ECO:0000259" key="1">
    <source>
        <dbReference type="Pfam" id="PF05175"/>
    </source>
</evidence>
<evidence type="ECO:0000313" key="2">
    <source>
        <dbReference type="EMBL" id="GAH14985.1"/>
    </source>
</evidence>
<proteinExistence type="predicted"/>
<dbReference type="PRINTS" id="PR00507">
    <property type="entry name" value="N12N6MTFRASE"/>
</dbReference>
<reference evidence="2" key="1">
    <citation type="journal article" date="2014" name="Front. Microbiol.">
        <title>High frequency of phylogenetically diverse reductive dehalogenase-homologous genes in deep subseafloor sedimentary metagenomes.</title>
        <authorList>
            <person name="Kawai M."/>
            <person name="Futagami T."/>
            <person name="Toyoda A."/>
            <person name="Takaki Y."/>
            <person name="Nishi S."/>
            <person name="Hori S."/>
            <person name="Arai W."/>
            <person name="Tsubouchi T."/>
            <person name="Morono Y."/>
            <person name="Uchiyama I."/>
            <person name="Ito T."/>
            <person name="Fujiyama A."/>
            <person name="Inagaki F."/>
            <person name="Takami H."/>
        </authorList>
    </citation>
    <scope>NUCLEOTIDE SEQUENCE</scope>
    <source>
        <strain evidence="2">Expedition CK06-06</strain>
    </source>
</reference>
<dbReference type="InterPro" id="IPR007848">
    <property type="entry name" value="Small_mtfrase_dom"/>
</dbReference>
<feature type="domain" description="Methyltransferase small" evidence="1">
    <location>
        <begin position="56"/>
        <end position="110"/>
    </location>
</feature>
<dbReference type="InterPro" id="IPR029063">
    <property type="entry name" value="SAM-dependent_MTases_sf"/>
</dbReference>
<dbReference type="SUPFAM" id="SSF53335">
    <property type="entry name" value="S-adenosyl-L-methionine-dependent methyltransferases"/>
    <property type="match status" value="1"/>
</dbReference>
<sequence>MTGEVIDKKKEFQFFETPQDVVDQLIELAEVRIGHRCLEPSAGRGNIAKALRSIVGDGMVMCVELSPENAAELTSKGFIVYTGDFLEYNLKDKYDRIVMNPPFTRQQDIKHVQKLKLF</sequence>
<dbReference type="GO" id="GO:0008757">
    <property type="term" value="F:S-adenosylmethionine-dependent methyltransferase activity"/>
    <property type="evidence" value="ECO:0007669"/>
    <property type="project" value="UniProtKB-ARBA"/>
</dbReference>
<gene>
    <name evidence="2" type="ORF">S01H4_58457</name>
</gene>
<organism evidence="2">
    <name type="scientific">marine sediment metagenome</name>
    <dbReference type="NCBI Taxonomy" id="412755"/>
    <lineage>
        <taxon>unclassified sequences</taxon>
        <taxon>metagenomes</taxon>
        <taxon>ecological metagenomes</taxon>
    </lineage>
</organism>
<feature type="non-terminal residue" evidence="2">
    <location>
        <position position="118"/>
    </location>
</feature>
<dbReference type="GO" id="GO:0032259">
    <property type="term" value="P:methylation"/>
    <property type="evidence" value="ECO:0007669"/>
    <property type="project" value="InterPro"/>
</dbReference>
<protein>
    <recommendedName>
        <fullName evidence="1">Methyltransferase small domain-containing protein</fullName>
    </recommendedName>
</protein>